<dbReference type="SUPFAM" id="SSF49464">
    <property type="entry name" value="Carboxypeptidase regulatory domain-like"/>
    <property type="match status" value="1"/>
</dbReference>
<evidence type="ECO:0000256" key="2">
    <source>
        <dbReference type="ARBA" id="ARBA00023136"/>
    </source>
</evidence>
<keyword evidence="3" id="KW-0998">Cell outer membrane</keyword>
<dbReference type="Gene3D" id="2.40.170.20">
    <property type="entry name" value="TonB-dependent receptor, beta-barrel domain"/>
    <property type="match status" value="1"/>
</dbReference>
<feature type="compositionally biased region" description="Basic and acidic residues" evidence="4">
    <location>
        <begin position="791"/>
        <end position="805"/>
    </location>
</feature>
<keyword evidence="2" id="KW-0472">Membrane</keyword>
<keyword evidence="7" id="KW-1185">Reference proteome</keyword>
<dbReference type="InterPro" id="IPR013783">
    <property type="entry name" value="Ig-like_fold"/>
</dbReference>
<protein>
    <submittedName>
        <fullName evidence="6">Outer membrane receptor proteins, mostly Fe transport</fullName>
    </submittedName>
</protein>
<feature type="region of interest" description="Disordered" evidence="4">
    <location>
        <begin position="786"/>
        <end position="805"/>
    </location>
</feature>
<name>A0A1M6AI88_9FLAO</name>
<dbReference type="RefSeq" id="WP_019386218.1">
    <property type="nucleotide sequence ID" value="NZ_ALIH01000001.1"/>
</dbReference>
<dbReference type="GO" id="GO:0009279">
    <property type="term" value="C:cell outer membrane"/>
    <property type="evidence" value="ECO:0007669"/>
    <property type="project" value="UniProtKB-SubCell"/>
</dbReference>
<sequence>MNFKFILKFFVFLISVGGISQSKYTVTGLISDDNSKGIPYVNVLLIKASDSTLIKGTISTDKGTYKIENIPSDNYLIMSSYVGYKTTYSNSFYLDSDYKVETLMLSEGEQLNEVFVEARKPLYQQKVDRMVINVENSIVSAGGTALEVLERSPGVNVNRQSNSISIVGKEGVVVMINDKISYMPASSLVQMLEGMSADNISSIELITTPPSNFDAEGNAGYINIVLKKRTDLGLNGSYSISGGYGQGVTNNNNLNFNFRKKSVNLYGSYGYSIDNRDQIFKTSRQYEDNGDLLTSSTITDRDPRQRNHNLRLGLDVNTSDKTIMGVLVSAFDNRWSMDAINNSIDTENGTPTSYVILDNNEINHLKHFGINYNVKHNFTENKFLSFDIDYLKYKFDNPTNYENSFYDENNNLERTELLRSGKKTPIKTWVSKLDYSNKVNDKIKIEAGVKGTKSNFENDVNVDDFENNVWVSDATLTNKSDLDEKIYAAYSALEYKFNDKTSLKAGVRYEHTDSKLDTDTQGTVVDRNYGIWFPSVFLNRKINDSLSLNLSYSKRITRPTFNDLAPFVIFFDPNTFLSGNASLQPAISNAFKFDVNIKSYFLSFQYTVEDSSIANFQERIDEATGRLIFEAANLDYTKTFGITLGVPIKLTNWWRTQNNLTFIKQKVRVFYNDEPIELSLGNFSANSTHSFKISDSFSAELSGFYNGPGFFGSAKYDEVYGINLGLQKKFSDKWGTLKFSISDILDSIEFNGGTDLPEQNIKTNNTFDFFNRTFSLSYSRNFGNTKLKSSRNRETGSEEERQRVN</sequence>
<organism evidence="6 7">
    <name type="scientific">Algibacter luteus</name>
    <dbReference type="NCBI Taxonomy" id="1178825"/>
    <lineage>
        <taxon>Bacteria</taxon>
        <taxon>Pseudomonadati</taxon>
        <taxon>Bacteroidota</taxon>
        <taxon>Flavobacteriia</taxon>
        <taxon>Flavobacteriales</taxon>
        <taxon>Flavobacteriaceae</taxon>
        <taxon>Algibacter</taxon>
    </lineage>
</organism>
<keyword evidence="6" id="KW-0675">Receptor</keyword>
<dbReference type="PANTHER" id="PTHR40980">
    <property type="entry name" value="PLUG DOMAIN-CONTAINING PROTEIN"/>
    <property type="match status" value="1"/>
</dbReference>
<dbReference type="Gene3D" id="2.60.40.10">
    <property type="entry name" value="Immunoglobulins"/>
    <property type="match status" value="1"/>
</dbReference>
<dbReference type="InterPro" id="IPR041700">
    <property type="entry name" value="OMP_b-brl_3"/>
</dbReference>
<gene>
    <name evidence="6" type="ORF">SAMN05216261_0442</name>
</gene>
<dbReference type="STRING" id="1178825.SAMN05216261_0442"/>
<comment type="subcellular location">
    <subcellularLocation>
        <location evidence="1">Cell outer membrane</location>
    </subcellularLocation>
</comment>
<evidence type="ECO:0000313" key="7">
    <source>
        <dbReference type="Proteomes" id="UP000184396"/>
    </source>
</evidence>
<proteinExistence type="predicted"/>
<dbReference type="PANTHER" id="PTHR40980:SF4">
    <property type="entry name" value="TONB-DEPENDENT RECEPTOR-LIKE BETA-BARREL DOMAIN-CONTAINING PROTEIN"/>
    <property type="match status" value="1"/>
</dbReference>
<dbReference type="Proteomes" id="UP000184396">
    <property type="component" value="Unassembled WGS sequence"/>
</dbReference>
<evidence type="ECO:0000256" key="3">
    <source>
        <dbReference type="ARBA" id="ARBA00023237"/>
    </source>
</evidence>
<dbReference type="eggNOG" id="COG1629">
    <property type="taxonomic scope" value="Bacteria"/>
</dbReference>
<dbReference type="OrthoDB" id="8764943at2"/>
<dbReference type="InterPro" id="IPR008969">
    <property type="entry name" value="CarboxyPept-like_regulatory"/>
</dbReference>
<dbReference type="Pfam" id="PF13715">
    <property type="entry name" value="CarbopepD_reg_2"/>
    <property type="match status" value="1"/>
</dbReference>
<accession>A0A1M6AI88</accession>
<dbReference type="Pfam" id="PF14905">
    <property type="entry name" value="OMP_b-brl_3"/>
    <property type="match status" value="1"/>
</dbReference>
<evidence type="ECO:0000256" key="4">
    <source>
        <dbReference type="SAM" id="MobiDB-lite"/>
    </source>
</evidence>
<dbReference type="InterPro" id="IPR036942">
    <property type="entry name" value="Beta-barrel_TonB_sf"/>
</dbReference>
<evidence type="ECO:0000313" key="6">
    <source>
        <dbReference type="EMBL" id="SHI36205.1"/>
    </source>
</evidence>
<evidence type="ECO:0000259" key="5">
    <source>
        <dbReference type="Pfam" id="PF14905"/>
    </source>
</evidence>
<reference evidence="6 7" key="1">
    <citation type="submission" date="2016-11" db="EMBL/GenBank/DDBJ databases">
        <authorList>
            <person name="Jaros S."/>
            <person name="Januszkiewicz K."/>
            <person name="Wedrychowicz H."/>
        </authorList>
    </citation>
    <scope>NUCLEOTIDE SEQUENCE [LARGE SCALE GENOMIC DNA]</scope>
    <source>
        <strain evidence="6 7">CGMCC 1.12213</strain>
    </source>
</reference>
<dbReference type="EMBL" id="FQYK01000001">
    <property type="protein sequence ID" value="SHI36205.1"/>
    <property type="molecule type" value="Genomic_DNA"/>
</dbReference>
<dbReference type="AlphaFoldDB" id="A0A1M6AI88"/>
<feature type="domain" description="Outer membrane protein beta-barrel" evidence="5">
    <location>
        <begin position="376"/>
        <end position="778"/>
    </location>
</feature>
<evidence type="ECO:0000256" key="1">
    <source>
        <dbReference type="ARBA" id="ARBA00004442"/>
    </source>
</evidence>
<dbReference type="SUPFAM" id="SSF56935">
    <property type="entry name" value="Porins"/>
    <property type="match status" value="1"/>
</dbReference>